<evidence type="ECO:0000313" key="2">
    <source>
        <dbReference type="Proteomes" id="UP000269493"/>
    </source>
</evidence>
<sequence>MMTLEEFIIRIDNFLSLKSSEQIPYFGYYILKYQNKESFTAKEIEKCFAETHITPYSNISAYLSKEKKAKHMLSHKNGGYILTRTVENQISNTIGEVKVNEPSGNLFPLELFNNTRTYLQKTAKQAILCYDYQIYDACLVMIRRLIETLIIELYERFEIKEQIQDTKGNYLFCSDLIDRLLSEKKLWTIGRNSAKALPDIKTKGDLSAHNRRFNAIKTDIDTIKVGLRVVLEELVHLINYEQWNASKKK</sequence>
<dbReference type="RefSeq" id="WP_022600713.1">
    <property type="nucleotide sequence ID" value="NZ_KI440786.1"/>
</dbReference>
<dbReference type="GeneID" id="92929315"/>
<protein>
    <submittedName>
        <fullName evidence="1">Uncharacterized protein DUF4145</fullName>
    </submittedName>
</protein>
<organism evidence="1 2">
    <name type="scientific">Coprobacter fastidiosus NSB1 = JCM 33896</name>
    <dbReference type="NCBI Taxonomy" id="1349822"/>
    <lineage>
        <taxon>Bacteria</taxon>
        <taxon>Pseudomonadati</taxon>
        <taxon>Bacteroidota</taxon>
        <taxon>Bacteroidia</taxon>
        <taxon>Bacteroidales</taxon>
        <taxon>Barnesiellaceae</taxon>
        <taxon>Coprobacter</taxon>
    </lineage>
</organism>
<dbReference type="OrthoDB" id="1436757at2"/>
<dbReference type="Proteomes" id="UP000269493">
    <property type="component" value="Unassembled WGS sequence"/>
</dbReference>
<dbReference type="EMBL" id="RBXN01000009">
    <property type="protein sequence ID" value="RKT49856.1"/>
    <property type="molecule type" value="Genomic_DNA"/>
</dbReference>
<gene>
    <name evidence="1" type="ORF">BC742_2449</name>
</gene>
<reference evidence="1 2" key="1">
    <citation type="submission" date="2018-10" db="EMBL/GenBank/DDBJ databases">
        <title>Genomic Encyclopedia of Archaeal and Bacterial Type Strains, Phase II (KMG-II): from individual species to whole genera.</title>
        <authorList>
            <person name="Goeker M."/>
        </authorList>
    </citation>
    <scope>NUCLEOTIDE SEQUENCE [LARGE SCALE GENOMIC DNA]</scope>
    <source>
        <strain evidence="1 2">NSB1</strain>
    </source>
</reference>
<keyword evidence="2" id="KW-1185">Reference proteome</keyword>
<evidence type="ECO:0000313" key="1">
    <source>
        <dbReference type="EMBL" id="RKT49856.1"/>
    </source>
</evidence>
<comment type="caution">
    <text evidence="1">The sequence shown here is derived from an EMBL/GenBank/DDBJ whole genome shotgun (WGS) entry which is preliminary data.</text>
</comment>
<dbReference type="AlphaFoldDB" id="A0A495VKJ9"/>
<proteinExistence type="predicted"/>
<name>A0A495VKJ9_9BACT</name>
<accession>A0A495VKJ9</accession>